<comment type="similarity">
    <text evidence="3">Belongs to the glycosyl hydrolase 5 (cellulase A) family.</text>
</comment>
<evidence type="ECO:0000256" key="3">
    <source>
        <dbReference type="RuleBase" id="RU361153"/>
    </source>
</evidence>
<dbReference type="PANTHER" id="PTHR34142">
    <property type="entry name" value="ENDO-BETA-1,4-GLUCANASE A"/>
    <property type="match status" value="1"/>
</dbReference>
<dbReference type="SUPFAM" id="SSF51445">
    <property type="entry name" value="(Trans)glycosidases"/>
    <property type="match status" value="1"/>
</dbReference>
<reference evidence="5 6" key="1">
    <citation type="submission" date="2023-03" db="EMBL/GenBank/DDBJ databases">
        <title>Roseibium porphyridii sp. nov. and Roseibium rhodosorbium sp. nov. isolated from marine algae, Porphyridium cruentum and Rhodosorus marinus, respectively.</title>
        <authorList>
            <person name="Lee M.W."/>
            <person name="Choi B.J."/>
            <person name="Lee J.K."/>
            <person name="Choi D.G."/>
            <person name="Baek J.H."/>
            <person name="Bayburt H."/>
            <person name="Kim J.M."/>
            <person name="Han D.M."/>
            <person name="Kim K.H."/>
            <person name="Jeon C.O."/>
        </authorList>
    </citation>
    <scope>NUCLEOTIDE SEQUENCE [LARGE SCALE GENOMIC DNA]</scope>
    <source>
        <strain evidence="5 6">KMA01</strain>
    </source>
</reference>
<protein>
    <submittedName>
        <fullName evidence="5">Glycoside hydrolase family 5 protein</fullName>
    </submittedName>
</protein>
<feature type="domain" description="Glycoside hydrolase family 5" evidence="4">
    <location>
        <begin position="69"/>
        <end position="333"/>
    </location>
</feature>
<dbReference type="Pfam" id="PF00150">
    <property type="entry name" value="Cellulase"/>
    <property type="match status" value="1"/>
</dbReference>
<evidence type="ECO:0000256" key="1">
    <source>
        <dbReference type="ARBA" id="ARBA00022801"/>
    </source>
</evidence>
<dbReference type="InterPro" id="IPR001547">
    <property type="entry name" value="Glyco_hydro_5"/>
</dbReference>
<dbReference type="GO" id="GO:0016787">
    <property type="term" value="F:hydrolase activity"/>
    <property type="evidence" value="ECO:0007669"/>
    <property type="project" value="UniProtKB-KW"/>
</dbReference>
<evidence type="ECO:0000313" key="6">
    <source>
        <dbReference type="Proteomes" id="UP001209803"/>
    </source>
</evidence>
<accession>A0ABY8F1M6</accession>
<dbReference type="Proteomes" id="UP001209803">
    <property type="component" value="Chromosome"/>
</dbReference>
<dbReference type="PANTHER" id="PTHR34142:SF1">
    <property type="entry name" value="GLYCOSIDE HYDROLASE FAMILY 5 DOMAIN-CONTAINING PROTEIN"/>
    <property type="match status" value="1"/>
</dbReference>
<evidence type="ECO:0000313" key="5">
    <source>
        <dbReference type="EMBL" id="WFE89381.1"/>
    </source>
</evidence>
<dbReference type="Gene3D" id="3.20.20.80">
    <property type="entry name" value="Glycosidases"/>
    <property type="match status" value="1"/>
</dbReference>
<organism evidence="5 6">
    <name type="scientific">Roseibium porphyridii</name>
    <dbReference type="NCBI Taxonomy" id="2866279"/>
    <lineage>
        <taxon>Bacteria</taxon>
        <taxon>Pseudomonadati</taxon>
        <taxon>Pseudomonadota</taxon>
        <taxon>Alphaproteobacteria</taxon>
        <taxon>Hyphomicrobiales</taxon>
        <taxon>Stappiaceae</taxon>
        <taxon>Roseibium</taxon>
    </lineage>
</organism>
<dbReference type="PROSITE" id="PS00659">
    <property type="entry name" value="GLYCOSYL_HYDROL_F5"/>
    <property type="match status" value="1"/>
</dbReference>
<dbReference type="RefSeq" id="WP_265680425.1">
    <property type="nucleotide sequence ID" value="NZ_CP120863.1"/>
</dbReference>
<proteinExistence type="inferred from homology"/>
<keyword evidence="2 3" id="KW-0326">Glycosidase</keyword>
<keyword evidence="6" id="KW-1185">Reference proteome</keyword>
<name>A0ABY8F1M6_9HYPH</name>
<dbReference type="EMBL" id="CP120863">
    <property type="protein sequence ID" value="WFE89381.1"/>
    <property type="molecule type" value="Genomic_DNA"/>
</dbReference>
<evidence type="ECO:0000256" key="2">
    <source>
        <dbReference type="ARBA" id="ARBA00023295"/>
    </source>
</evidence>
<keyword evidence="1 3" id="KW-0378">Hydrolase</keyword>
<sequence>MIISPNSAYPSIAFMKYHRPKLTSSKRIPLPGRFVAGALATTLLVAAISHPASAQRCLRGVNLAGGEFGGSQGEYGQSYIYPSDETLDWAASRQMTAIRLPLKWERLQPQLNGPFDSAELTRLVDVVRRANGRGLTVVLDPHNYAEYENDRLGKGKLTAADFANFWSQLARIFSGNPLVVYGLMNEPTDIESAVWFEAAQAGLDAVRATGANNLVLVPGNVWSGASHWFDDQEGGSNAELFQHISDSADNFAFEFHQYMDDNFSGTNPTCPRVKDAILALEGVTGWMRQYGYKGFLGEFGGTSSPDCLEGLDDFGDYLTSQSDIWIGWTAWAAGDWWGDYPLSLQPDNGIDKPQIEVLKPYFQDLDQQCG</sequence>
<dbReference type="InterPro" id="IPR017853">
    <property type="entry name" value="GH"/>
</dbReference>
<dbReference type="InterPro" id="IPR018087">
    <property type="entry name" value="Glyco_hydro_5_CS"/>
</dbReference>
<gene>
    <name evidence="5" type="ORF">K1718_25040</name>
</gene>
<evidence type="ECO:0000259" key="4">
    <source>
        <dbReference type="Pfam" id="PF00150"/>
    </source>
</evidence>